<comment type="similarity">
    <text evidence="2">Belongs to the TMEM186 family.</text>
</comment>
<dbReference type="EMBL" id="OC920825">
    <property type="protein sequence ID" value="CAD7652858.1"/>
    <property type="molecule type" value="Genomic_DNA"/>
</dbReference>
<organism evidence="11">
    <name type="scientific">Oppiella nova</name>
    <dbReference type="NCBI Taxonomy" id="334625"/>
    <lineage>
        <taxon>Eukaryota</taxon>
        <taxon>Metazoa</taxon>
        <taxon>Ecdysozoa</taxon>
        <taxon>Arthropoda</taxon>
        <taxon>Chelicerata</taxon>
        <taxon>Arachnida</taxon>
        <taxon>Acari</taxon>
        <taxon>Acariformes</taxon>
        <taxon>Sarcoptiformes</taxon>
        <taxon>Oribatida</taxon>
        <taxon>Brachypylina</taxon>
        <taxon>Oppioidea</taxon>
        <taxon>Oppiidae</taxon>
        <taxon>Oppiella</taxon>
    </lineage>
</organism>
<evidence type="ECO:0000256" key="8">
    <source>
        <dbReference type="ARBA" id="ARBA00023136"/>
    </source>
</evidence>
<keyword evidence="8 10" id="KW-0472">Membrane</keyword>
<name>A0A7R9M3T7_9ACAR</name>
<feature type="compositionally biased region" description="Polar residues" evidence="9">
    <location>
        <begin position="52"/>
        <end position="69"/>
    </location>
</feature>
<evidence type="ECO:0000256" key="10">
    <source>
        <dbReference type="SAM" id="Phobius"/>
    </source>
</evidence>
<accession>A0A7R9M3T7</accession>
<dbReference type="AlphaFoldDB" id="A0A7R9M3T7"/>
<evidence type="ECO:0000313" key="11">
    <source>
        <dbReference type="EMBL" id="CAD7652858.1"/>
    </source>
</evidence>
<evidence type="ECO:0000256" key="4">
    <source>
        <dbReference type="ARBA" id="ARBA00022692"/>
    </source>
</evidence>
<dbReference type="Proteomes" id="UP000728032">
    <property type="component" value="Unassembled WGS sequence"/>
</dbReference>
<evidence type="ECO:0000256" key="9">
    <source>
        <dbReference type="SAM" id="MobiDB-lite"/>
    </source>
</evidence>
<evidence type="ECO:0000256" key="7">
    <source>
        <dbReference type="ARBA" id="ARBA00023128"/>
    </source>
</evidence>
<gene>
    <name evidence="11" type="ORF">ONB1V03_LOCUS9516</name>
</gene>
<evidence type="ECO:0000256" key="3">
    <source>
        <dbReference type="ARBA" id="ARBA00014604"/>
    </source>
</evidence>
<feature type="non-terminal residue" evidence="11">
    <location>
        <position position="1"/>
    </location>
</feature>
<sequence length="261" mass="29935">VNITANTAHKRCLNSWLIDTQLKPFTSCGQYERYDSKVSPNGLAIRCLSTQESAKTDPKTPQTNPLTEESISDERKGSDVKIAGIVGIHQWDIKKRVRVKEWISVFHFPYIAHLRTVQRLKILLTIMCGVLIPVSYTLYAFDMRSLEACHVSTALGLSSLFMLYFFGIVFRRYVGRVYISDTESLVRLSHLSFFGNRIDTDVEIDDIVPLSDSNYNLKDWFCRIERYSTEDLLYMSLKYGGITNREGFDKVFGKNVSKTLN</sequence>
<protein>
    <recommendedName>
        <fullName evidence="3">Transmembrane protein 186</fullName>
    </recommendedName>
</protein>
<keyword evidence="12" id="KW-1185">Reference proteome</keyword>
<keyword evidence="7" id="KW-0496">Mitochondrion</keyword>
<keyword evidence="5" id="KW-0999">Mitochondrion inner membrane</keyword>
<reference evidence="11" key="1">
    <citation type="submission" date="2020-11" db="EMBL/GenBank/DDBJ databases">
        <authorList>
            <person name="Tran Van P."/>
        </authorList>
    </citation>
    <scope>NUCLEOTIDE SEQUENCE</scope>
</reference>
<dbReference type="PANTHER" id="PTHR13603:SF1">
    <property type="entry name" value="TRANSMEMBRANE PROTEIN 186"/>
    <property type="match status" value="1"/>
</dbReference>
<evidence type="ECO:0000256" key="6">
    <source>
        <dbReference type="ARBA" id="ARBA00022989"/>
    </source>
</evidence>
<dbReference type="GO" id="GO:0005743">
    <property type="term" value="C:mitochondrial inner membrane"/>
    <property type="evidence" value="ECO:0007669"/>
    <property type="project" value="UniProtKB-SubCell"/>
</dbReference>
<evidence type="ECO:0000256" key="2">
    <source>
        <dbReference type="ARBA" id="ARBA00007020"/>
    </source>
</evidence>
<dbReference type="InterPro" id="IPR026571">
    <property type="entry name" value="Tmem186"/>
</dbReference>
<dbReference type="OrthoDB" id="6147888at2759"/>
<comment type="subcellular location">
    <subcellularLocation>
        <location evidence="1">Mitochondrion inner membrane</location>
        <topology evidence="1">Multi-pass membrane protein</topology>
    </subcellularLocation>
</comment>
<evidence type="ECO:0000313" key="12">
    <source>
        <dbReference type="Proteomes" id="UP000728032"/>
    </source>
</evidence>
<feature type="transmembrane region" description="Helical" evidence="10">
    <location>
        <begin position="153"/>
        <end position="170"/>
    </location>
</feature>
<keyword evidence="4 10" id="KW-0812">Transmembrane</keyword>
<feature type="transmembrane region" description="Helical" evidence="10">
    <location>
        <begin position="122"/>
        <end position="141"/>
    </location>
</feature>
<dbReference type="PANTHER" id="PTHR13603">
    <property type="entry name" value="TRANSMEMBRANE PROTEIN 186"/>
    <property type="match status" value="1"/>
</dbReference>
<proteinExistence type="inferred from homology"/>
<keyword evidence="6 10" id="KW-1133">Transmembrane helix</keyword>
<feature type="region of interest" description="Disordered" evidence="9">
    <location>
        <begin position="52"/>
        <end position="75"/>
    </location>
</feature>
<dbReference type="EMBL" id="CAJPVJ010006000">
    <property type="protein sequence ID" value="CAG2170045.1"/>
    <property type="molecule type" value="Genomic_DNA"/>
</dbReference>
<evidence type="ECO:0000256" key="5">
    <source>
        <dbReference type="ARBA" id="ARBA00022792"/>
    </source>
</evidence>
<evidence type="ECO:0000256" key="1">
    <source>
        <dbReference type="ARBA" id="ARBA00004448"/>
    </source>
</evidence>